<keyword evidence="1" id="KW-0732">Signal</keyword>
<name>X5M7A5_9HYPH</name>
<evidence type="ECO:0000313" key="3">
    <source>
        <dbReference type="Proteomes" id="UP000032160"/>
    </source>
</evidence>
<feature type="signal peptide" evidence="1">
    <location>
        <begin position="1"/>
        <end position="22"/>
    </location>
</feature>
<dbReference type="Proteomes" id="UP000032160">
    <property type="component" value="Chromosome I"/>
</dbReference>
<dbReference type="AlphaFoldDB" id="X5M7A5"/>
<keyword evidence="3" id="KW-1185">Reference proteome</keyword>
<sequence>MKKLLILAAVGGTLAAAAPAQAGGFSFSISNGHGGGVTFSNGQVQHYNNNYNRGGYNDGWNRTEHYHQARKMQQGWGNGGNRHGGKKFNYIPKTVQLIQKRTGGKVTDIVFRNGVYHVKGFGQNGRYSQAKADPYNGRLFDVRRANPNEVPHHRVIGVRKLLAGLRHEGFKRFDRVDLKGNVYKVRGLNKRGKAKLITVNSRNGHIKNVRNAQRYNLANNVKPQRKPFKHWRSGLKQHNYSNFHNARYVSGGNDWTDHYQVRGKHNKRNVDLRICAYTGSVLGYRYL</sequence>
<dbReference type="OrthoDB" id="8450227at2"/>
<accession>X5M7A5</accession>
<evidence type="ECO:0000256" key="1">
    <source>
        <dbReference type="SAM" id="SignalP"/>
    </source>
</evidence>
<proteinExistence type="predicted"/>
<evidence type="ECO:0000313" key="2">
    <source>
        <dbReference type="EMBL" id="CDO59003.1"/>
    </source>
</evidence>
<dbReference type="EMBL" id="HG966617">
    <property type="protein sequence ID" value="CDO59003.1"/>
    <property type="molecule type" value="Genomic_DNA"/>
</dbReference>
<dbReference type="RefSeq" id="WP_043949792.1">
    <property type="nucleotide sequence ID" value="NZ_HG966617.1"/>
</dbReference>
<organism evidence="2 3">
    <name type="scientific">Candidatus Phaeomarinibacter ectocarpi</name>
    <dbReference type="NCBI Taxonomy" id="1458461"/>
    <lineage>
        <taxon>Bacteria</taxon>
        <taxon>Pseudomonadati</taxon>
        <taxon>Pseudomonadota</taxon>
        <taxon>Alphaproteobacteria</taxon>
        <taxon>Hyphomicrobiales</taxon>
        <taxon>Parvibaculaceae</taxon>
        <taxon>Candidatus Phaeomarinibacter</taxon>
    </lineage>
</organism>
<protein>
    <submittedName>
        <fullName evidence="2">Uncharacterized protein</fullName>
    </submittedName>
</protein>
<gene>
    <name evidence="2" type="ORF">BN1012_Phect789</name>
</gene>
<feature type="chain" id="PRO_5004958196" evidence="1">
    <location>
        <begin position="23"/>
        <end position="287"/>
    </location>
</feature>
<dbReference type="KEGG" id="pect:BN1012_Phect789"/>
<reference evidence="2 3" key="1">
    <citation type="journal article" date="2014" name="Front. Genet.">
        <title>Genome and metabolic network of "Candidatus Phaeomarinobacter ectocarpi" Ec32, a new candidate genus of Alphaproteobacteria frequently associated with brown algae.</title>
        <authorList>
            <person name="Dittami S.M."/>
            <person name="Barbeyron T."/>
            <person name="Boyen C."/>
            <person name="Cambefort J."/>
            <person name="Collet G."/>
            <person name="Delage L."/>
            <person name="Gobet A."/>
            <person name="Groisillier A."/>
            <person name="Leblanc C."/>
            <person name="Michel G."/>
            <person name="Scornet D."/>
            <person name="Siegel A."/>
            <person name="Tapia J.E."/>
            <person name="Tonon T."/>
        </authorList>
    </citation>
    <scope>NUCLEOTIDE SEQUENCE [LARGE SCALE GENOMIC DNA]</scope>
    <source>
        <strain evidence="2 3">Ec32</strain>
    </source>
</reference>
<dbReference type="HOGENOM" id="CLU_968708_0_0_5"/>